<dbReference type="HOGENOM" id="CLU_1799059_0_0_1"/>
<protein>
    <submittedName>
        <fullName evidence="2">Uncharacterized protein</fullName>
    </submittedName>
</protein>
<name>W1NRP1_AMBTC</name>
<evidence type="ECO:0000313" key="2">
    <source>
        <dbReference type="EMBL" id="ERM98552.1"/>
    </source>
</evidence>
<dbReference type="STRING" id="13333.W1NRP1"/>
<reference evidence="3" key="1">
    <citation type="journal article" date="2013" name="Science">
        <title>The Amborella genome and the evolution of flowering plants.</title>
        <authorList>
            <consortium name="Amborella Genome Project"/>
        </authorList>
    </citation>
    <scope>NUCLEOTIDE SEQUENCE [LARGE SCALE GENOMIC DNA]</scope>
</reference>
<feature type="region of interest" description="Disordered" evidence="1">
    <location>
        <begin position="55"/>
        <end position="75"/>
    </location>
</feature>
<evidence type="ECO:0000313" key="3">
    <source>
        <dbReference type="Proteomes" id="UP000017836"/>
    </source>
</evidence>
<proteinExistence type="predicted"/>
<dbReference type="Gramene" id="ERM98552">
    <property type="protein sequence ID" value="ERM98552"/>
    <property type="gene ID" value="AMTR_s00109p00012800"/>
</dbReference>
<organism evidence="2 3">
    <name type="scientific">Amborella trichopoda</name>
    <dbReference type="NCBI Taxonomy" id="13333"/>
    <lineage>
        <taxon>Eukaryota</taxon>
        <taxon>Viridiplantae</taxon>
        <taxon>Streptophyta</taxon>
        <taxon>Embryophyta</taxon>
        <taxon>Tracheophyta</taxon>
        <taxon>Spermatophyta</taxon>
        <taxon>Magnoliopsida</taxon>
        <taxon>Amborellales</taxon>
        <taxon>Amborellaceae</taxon>
        <taxon>Amborella</taxon>
    </lineage>
</organism>
<dbReference type="EMBL" id="KI395307">
    <property type="protein sequence ID" value="ERM98552.1"/>
    <property type="molecule type" value="Genomic_DNA"/>
</dbReference>
<sequence>MDLARIRPNEDAMDEEVEVMSRRLSVTEKRPHQMIAFLASVVDNPDILTNLRHLQSNSLTSPKKPRLIDPPPLPPPMDTALDCPSSSNATAALPICGYGGHLNESSGAHYFLGPLTAELGCDDDLLTEIGDESGAASSAGLPFY</sequence>
<evidence type="ECO:0000256" key="1">
    <source>
        <dbReference type="SAM" id="MobiDB-lite"/>
    </source>
</evidence>
<keyword evidence="3" id="KW-1185">Reference proteome</keyword>
<accession>W1NRP1</accession>
<dbReference type="AlphaFoldDB" id="W1NRP1"/>
<gene>
    <name evidence="2" type="ORF">AMTR_s00109p00012800</name>
</gene>
<dbReference type="Proteomes" id="UP000017836">
    <property type="component" value="Unassembled WGS sequence"/>
</dbReference>